<feature type="compositionally biased region" description="Polar residues" evidence="1">
    <location>
        <begin position="16"/>
        <end position="28"/>
    </location>
</feature>
<dbReference type="InterPro" id="IPR051453">
    <property type="entry name" value="MBL_Glyoxalase_II"/>
</dbReference>
<dbReference type="Proteomes" id="UP001432128">
    <property type="component" value="Chromosome"/>
</dbReference>
<dbReference type="AlphaFoldDB" id="A0AAU4K4C4"/>
<evidence type="ECO:0000259" key="2">
    <source>
        <dbReference type="SMART" id="SM00849"/>
    </source>
</evidence>
<protein>
    <submittedName>
        <fullName evidence="3">MBL fold metallo-hydrolase</fullName>
    </submittedName>
</protein>
<sequence>MTAPDMTVSDDYTGDLSETSGAQRRTTPRATITKLSVGPMDNNAYVVTCRETGDRLLIDAANDPDRILALLETLPGTLTAILTTHQHFDHWQGLAQVRESTGAPTLAGRIDAPEIPVDTERLIDDGDVIEVGNLRLTAIHLVGHTPGSIALALDAGDRTHLFTGDSLFPGGVGKTWQEGDFEILLGDVTTKLFDRYDDETSVYPGHGLDTTLGTERPHLGEWRERGW</sequence>
<accession>A0AAU4K4C4</accession>
<gene>
    <name evidence="3" type="ORF">OG579_03675</name>
</gene>
<dbReference type="EMBL" id="CP108021">
    <property type="protein sequence ID" value="WUM20936.1"/>
    <property type="molecule type" value="Genomic_DNA"/>
</dbReference>
<proteinExistence type="predicted"/>
<evidence type="ECO:0000313" key="4">
    <source>
        <dbReference type="Proteomes" id="UP001432128"/>
    </source>
</evidence>
<feature type="region of interest" description="Disordered" evidence="1">
    <location>
        <begin position="1"/>
        <end position="28"/>
    </location>
</feature>
<feature type="domain" description="Metallo-beta-lactamase" evidence="2">
    <location>
        <begin position="41"/>
        <end position="206"/>
    </location>
</feature>
<organism evidence="3 4">
    <name type="scientific">Williamsia herbipolensis</name>
    <dbReference type="NCBI Taxonomy" id="1603258"/>
    <lineage>
        <taxon>Bacteria</taxon>
        <taxon>Bacillati</taxon>
        <taxon>Actinomycetota</taxon>
        <taxon>Actinomycetes</taxon>
        <taxon>Mycobacteriales</taxon>
        <taxon>Nocardiaceae</taxon>
        <taxon>Williamsia</taxon>
    </lineage>
</organism>
<reference evidence="3 4" key="1">
    <citation type="submission" date="2022-10" db="EMBL/GenBank/DDBJ databases">
        <title>The complete genomes of actinobacterial strains from the NBC collection.</title>
        <authorList>
            <person name="Joergensen T.S."/>
            <person name="Alvarez Arevalo M."/>
            <person name="Sterndorff E.B."/>
            <person name="Faurdal D."/>
            <person name="Vuksanovic O."/>
            <person name="Mourched A.-S."/>
            <person name="Charusanti P."/>
            <person name="Shaw S."/>
            <person name="Blin K."/>
            <person name="Weber T."/>
        </authorList>
    </citation>
    <scope>NUCLEOTIDE SEQUENCE [LARGE SCALE GENOMIC DNA]</scope>
    <source>
        <strain evidence="3 4">NBC_00319</strain>
    </source>
</reference>
<dbReference type="Pfam" id="PF00753">
    <property type="entry name" value="Lactamase_B"/>
    <property type="match status" value="1"/>
</dbReference>
<dbReference type="RefSeq" id="WP_328858134.1">
    <property type="nucleotide sequence ID" value="NZ_CP108021.1"/>
</dbReference>
<evidence type="ECO:0000256" key="1">
    <source>
        <dbReference type="SAM" id="MobiDB-lite"/>
    </source>
</evidence>
<keyword evidence="4" id="KW-1185">Reference proteome</keyword>
<dbReference type="SMART" id="SM00849">
    <property type="entry name" value="Lactamase_B"/>
    <property type="match status" value="1"/>
</dbReference>
<dbReference type="CDD" id="cd06262">
    <property type="entry name" value="metallo-hydrolase-like_MBL-fold"/>
    <property type="match status" value="1"/>
</dbReference>
<dbReference type="PANTHER" id="PTHR46233">
    <property type="entry name" value="HYDROXYACYLGLUTATHIONE HYDROLASE GLOC"/>
    <property type="match status" value="1"/>
</dbReference>
<dbReference type="InterPro" id="IPR001279">
    <property type="entry name" value="Metallo-B-lactamas"/>
</dbReference>
<dbReference type="Gene3D" id="3.60.15.10">
    <property type="entry name" value="Ribonuclease Z/Hydroxyacylglutathione hydrolase-like"/>
    <property type="match status" value="1"/>
</dbReference>
<dbReference type="KEGG" id="whr:OG579_03675"/>
<evidence type="ECO:0000313" key="3">
    <source>
        <dbReference type="EMBL" id="WUM20936.1"/>
    </source>
</evidence>
<dbReference type="SUPFAM" id="SSF56281">
    <property type="entry name" value="Metallo-hydrolase/oxidoreductase"/>
    <property type="match status" value="1"/>
</dbReference>
<dbReference type="PANTHER" id="PTHR46233:SF1">
    <property type="entry name" value="CONSERVED PROTEIN"/>
    <property type="match status" value="1"/>
</dbReference>
<name>A0AAU4K4C4_9NOCA</name>
<dbReference type="InterPro" id="IPR036866">
    <property type="entry name" value="RibonucZ/Hydroxyglut_hydro"/>
</dbReference>